<dbReference type="GO" id="GO:0004857">
    <property type="term" value="F:enzyme inhibitor activity"/>
    <property type="evidence" value="ECO:0007669"/>
    <property type="project" value="InterPro"/>
</dbReference>
<reference evidence="6" key="1">
    <citation type="submission" date="2020-07" db="EMBL/GenBank/DDBJ databases">
        <title>Ethylene signaling mediates host invasion by parasitic plants.</title>
        <authorList>
            <person name="Yoshida S."/>
        </authorList>
    </citation>
    <scope>NUCLEOTIDE SEQUENCE</scope>
    <source>
        <strain evidence="6">Okayama</strain>
    </source>
</reference>
<dbReference type="SMART" id="SM00856">
    <property type="entry name" value="PMEI"/>
    <property type="match status" value="1"/>
</dbReference>
<dbReference type="OrthoDB" id="1899876at2759"/>
<keyword evidence="1 4" id="KW-0732">Signal</keyword>
<dbReference type="SUPFAM" id="SSF101148">
    <property type="entry name" value="Plant invertase/pectin methylesterase inhibitor"/>
    <property type="match status" value="1"/>
</dbReference>
<name>A0A830D8S8_9LAMI</name>
<protein>
    <submittedName>
        <fullName evidence="6">Cell wall / vacuolar inhibitor of fructosidase 2</fullName>
    </submittedName>
</protein>
<dbReference type="NCBIfam" id="TIGR01614">
    <property type="entry name" value="PME_inhib"/>
    <property type="match status" value="1"/>
</dbReference>
<evidence type="ECO:0000313" key="6">
    <source>
        <dbReference type="EMBL" id="GFQ02762.1"/>
    </source>
</evidence>
<dbReference type="CDD" id="cd14859">
    <property type="entry name" value="PMEI_like"/>
    <property type="match status" value="1"/>
</dbReference>
<keyword evidence="2" id="KW-1015">Disulfide bond</keyword>
<dbReference type="InterPro" id="IPR035513">
    <property type="entry name" value="Invertase/methylesterase_inhib"/>
</dbReference>
<dbReference type="InterPro" id="IPR052421">
    <property type="entry name" value="PCW_Enzyme_Inhibitor"/>
</dbReference>
<dbReference type="Pfam" id="PF04043">
    <property type="entry name" value="PMEI"/>
    <property type="match status" value="1"/>
</dbReference>
<evidence type="ECO:0000256" key="4">
    <source>
        <dbReference type="SAM" id="SignalP"/>
    </source>
</evidence>
<dbReference type="Gene3D" id="1.20.140.40">
    <property type="entry name" value="Invertase/pectin methylesterase inhibitor family protein"/>
    <property type="match status" value="1"/>
</dbReference>
<sequence>MAAILSNFLLLITLTVLCFFLPPSAAADKKTPLAIEVCKNTTDFNFCRQSIYSDPRAATADRVILAYISFTNAYLNATYTRDYIASLIKSAGVGENHDDVVRGLKSCLGNYDEVVRAISEVLRDLDDETYYEFDKLSLDAENNSRACERALHGRSPITQRNVISIKLANICYVVSKLFQYND</sequence>
<evidence type="ECO:0000256" key="2">
    <source>
        <dbReference type="ARBA" id="ARBA00023157"/>
    </source>
</evidence>
<dbReference type="AlphaFoldDB" id="A0A830D8S8"/>
<accession>A0A830D8S8</accession>
<evidence type="ECO:0000256" key="3">
    <source>
        <dbReference type="ARBA" id="ARBA00038471"/>
    </source>
</evidence>
<feature type="domain" description="Pectinesterase inhibitor" evidence="5">
    <location>
        <begin position="30"/>
        <end position="174"/>
    </location>
</feature>
<organism evidence="6 7">
    <name type="scientific">Phtheirospermum japonicum</name>
    <dbReference type="NCBI Taxonomy" id="374723"/>
    <lineage>
        <taxon>Eukaryota</taxon>
        <taxon>Viridiplantae</taxon>
        <taxon>Streptophyta</taxon>
        <taxon>Embryophyta</taxon>
        <taxon>Tracheophyta</taxon>
        <taxon>Spermatophyta</taxon>
        <taxon>Magnoliopsida</taxon>
        <taxon>eudicotyledons</taxon>
        <taxon>Gunneridae</taxon>
        <taxon>Pentapetalae</taxon>
        <taxon>asterids</taxon>
        <taxon>lamiids</taxon>
        <taxon>Lamiales</taxon>
        <taxon>Orobanchaceae</taxon>
        <taxon>Orobanchaceae incertae sedis</taxon>
        <taxon>Phtheirospermum</taxon>
    </lineage>
</organism>
<dbReference type="PANTHER" id="PTHR36710">
    <property type="entry name" value="PECTINESTERASE INHIBITOR-LIKE"/>
    <property type="match status" value="1"/>
</dbReference>
<dbReference type="EMBL" id="BMAC01000772">
    <property type="protein sequence ID" value="GFQ02762.1"/>
    <property type="molecule type" value="Genomic_DNA"/>
</dbReference>
<dbReference type="Proteomes" id="UP000653305">
    <property type="component" value="Unassembled WGS sequence"/>
</dbReference>
<comment type="caution">
    <text evidence="6">The sequence shown here is derived from an EMBL/GenBank/DDBJ whole genome shotgun (WGS) entry which is preliminary data.</text>
</comment>
<gene>
    <name evidence="6" type="ORF">PHJA_002420100</name>
</gene>
<feature type="signal peptide" evidence="4">
    <location>
        <begin position="1"/>
        <end position="26"/>
    </location>
</feature>
<keyword evidence="7" id="KW-1185">Reference proteome</keyword>
<dbReference type="InterPro" id="IPR006501">
    <property type="entry name" value="Pectinesterase_inhib_dom"/>
</dbReference>
<evidence type="ECO:0000259" key="5">
    <source>
        <dbReference type="SMART" id="SM00856"/>
    </source>
</evidence>
<proteinExistence type="inferred from homology"/>
<evidence type="ECO:0000256" key="1">
    <source>
        <dbReference type="ARBA" id="ARBA00022729"/>
    </source>
</evidence>
<feature type="chain" id="PRO_5032397963" evidence="4">
    <location>
        <begin position="27"/>
        <end position="182"/>
    </location>
</feature>
<comment type="similarity">
    <text evidence="3">Belongs to the PMEI family.</text>
</comment>
<evidence type="ECO:0000313" key="7">
    <source>
        <dbReference type="Proteomes" id="UP000653305"/>
    </source>
</evidence>
<dbReference type="PANTHER" id="PTHR36710:SF18">
    <property type="entry name" value="PECTINESTERASE INHIBITOR 5-RELATED"/>
    <property type="match status" value="1"/>
</dbReference>